<sequence length="484" mass="51103">MAEQRDRVSAVPRRAGHVAALDFGATSGRVIVGEVGADVLRMQQFARFANEPVRVAGRLHWNVLSLWQGALDGLAAAGRHAGALLSVAADTWGVDYGILRSGRMLSTPVHYRDERTAGAVERVERRMPAAEQYARAGTQILPINTIYQFAVDADEGGFEAADGALLMPDLFSYWLSGERVAERTMASTTGLMNARTGNWDDALVAASAAPSGLLPQIVAPGTRIGALRADVAEAVGLGAGVHVLAVGAHDTASAVVATPMPTDGAAYISCGTWGLVGIERAAPVLTEEARRAGFTNESGVDGRYLFMRNAMGLWMLSESIRSWTAAGIRAELPDLLRAAAELADGTSIVDVDDPRFAVPGNMPERVAEWCRERGLAVPQSPAETVRCIVESLAAAFADATRDAARLAGAALTQINIVGGGSQNELLCQRIADRSGLAVYAGPVEATALGNTLVQARAVGLVDGELDDLRALVHRAHAPRRYDPR</sequence>
<accession>A0ABU8LAJ2</accession>
<dbReference type="GO" id="GO:0016740">
    <property type="term" value="F:transferase activity"/>
    <property type="evidence" value="ECO:0007669"/>
    <property type="project" value="UniProtKB-KW"/>
</dbReference>
<evidence type="ECO:0000256" key="4">
    <source>
        <dbReference type="ARBA" id="ARBA00022777"/>
    </source>
</evidence>
<feature type="domain" description="Carbohydrate kinase FGGY N-terminal" evidence="7">
    <location>
        <begin position="19"/>
        <end position="256"/>
    </location>
</feature>
<gene>
    <name evidence="9" type="ORF">WDU99_06835</name>
</gene>
<keyword evidence="2 9" id="KW-0808">Transferase</keyword>
<evidence type="ECO:0000256" key="1">
    <source>
        <dbReference type="ARBA" id="ARBA00009156"/>
    </source>
</evidence>
<proteinExistence type="inferred from homology"/>
<keyword evidence="10" id="KW-1185">Reference proteome</keyword>
<comment type="caution">
    <text evidence="9">The sequence shown here is derived from an EMBL/GenBank/DDBJ whole genome shotgun (WGS) entry which is preliminary data.</text>
</comment>
<keyword evidence="5" id="KW-0067">ATP-binding</keyword>
<comment type="similarity">
    <text evidence="1">Belongs to the FGGY kinase family.</text>
</comment>
<evidence type="ECO:0000259" key="8">
    <source>
        <dbReference type="Pfam" id="PF02782"/>
    </source>
</evidence>
<dbReference type="InterPro" id="IPR018485">
    <property type="entry name" value="FGGY_C"/>
</dbReference>
<dbReference type="Proteomes" id="UP001371224">
    <property type="component" value="Unassembled WGS sequence"/>
</dbReference>
<dbReference type="Pfam" id="PF02782">
    <property type="entry name" value="FGGY_C"/>
    <property type="match status" value="1"/>
</dbReference>
<evidence type="ECO:0000256" key="2">
    <source>
        <dbReference type="ARBA" id="ARBA00022679"/>
    </source>
</evidence>
<evidence type="ECO:0000313" key="9">
    <source>
        <dbReference type="EMBL" id="MEJ1088030.1"/>
    </source>
</evidence>
<evidence type="ECO:0000256" key="6">
    <source>
        <dbReference type="ARBA" id="ARBA00023308"/>
    </source>
</evidence>
<keyword evidence="3" id="KW-0547">Nucleotide-binding</keyword>
<evidence type="ECO:0000313" key="10">
    <source>
        <dbReference type="Proteomes" id="UP001371224"/>
    </source>
</evidence>
<dbReference type="Pfam" id="PF00370">
    <property type="entry name" value="FGGY_N"/>
    <property type="match status" value="1"/>
</dbReference>
<keyword evidence="4" id="KW-0418">Kinase</keyword>
<dbReference type="InterPro" id="IPR018484">
    <property type="entry name" value="FGGY_N"/>
</dbReference>
<dbReference type="EMBL" id="JBBDGM010000005">
    <property type="protein sequence ID" value="MEJ1088030.1"/>
    <property type="molecule type" value="Genomic_DNA"/>
</dbReference>
<dbReference type="EC" id="2.7.1.-" evidence="9"/>
<evidence type="ECO:0000256" key="5">
    <source>
        <dbReference type="ARBA" id="ARBA00022840"/>
    </source>
</evidence>
<dbReference type="InterPro" id="IPR050406">
    <property type="entry name" value="FGGY_Carb_Kinase"/>
</dbReference>
<dbReference type="SUPFAM" id="SSF53067">
    <property type="entry name" value="Actin-like ATPase domain"/>
    <property type="match status" value="2"/>
</dbReference>
<keyword evidence="6" id="KW-0684">Rhamnose metabolism</keyword>
<reference evidence="9 10" key="1">
    <citation type="submission" date="2024-02" db="EMBL/GenBank/DDBJ databases">
        <authorList>
            <person name="Saticioglu I.B."/>
        </authorList>
    </citation>
    <scope>NUCLEOTIDE SEQUENCE [LARGE SCALE GENOMIC DNA]</scope>
    <source>
        <strain evidence="9 10">Mu-80</strain>
    </source>
</reference>
<dbReference type="PANTHER" id="PTHR43095">
    <property type="entry name" value="SUGAR KINASE"/>
    <property type="match status" value="1"/>
</dbReference>
<protein>
    <submittedName>
        <fullName evidence="9">Rhamnulokinase family protein</fullName>
        <ecNumber evidence="9">2.7.1.-</ecNumber>
    </submittedName>
</protein>
<dbReference type="Gene3D" id="3.30.420.40">
    <property type="match status" value="2"/>
</dbReference>
<evidence type="ECO:0000259" key="7">
    <source>
        <dbReference type="Pfam" id="PF00370"/>
    </source>
</evidence>
<name>A0ABU8LAJ2_9MICO</name>
<dbReference type="PANTHER" id="PTHR43095:SF2">
    <property type="entry name" value="GLUCONOKINASE"/>
    <property type="match status" value="1"/>
</dbReference>
<dbReference type="InterPro" id="IPR043129">
    <property type="entry name" value="ATPase_NBD"/>
</dbReference>
<dbReference type="InterPro" id="IPR013449">
    <property type="entry name" value="Rhamnulokinase"/>
</dbReference>
<organism evidence="9 10">
    <name type="scientific">Microbacterium bandirmense</name>
    <dbReference type="NCBI Taxonomy" id="3122050"/>
    <lineage>
        <taxon>Bacteria</taxon>
        <taxon>Bacillati</taxon>
        <taxon>Actinomycetota</taxon>
        <taxon>Actinomycetes</taxon>
        <taxon>Micrococcales</taxon>
        <taxon>Microbacteriaceae</taxon>
        <taxon>Microbacterium</taxon>
    </lineage>
</organism>
<feature type="domain" description="Carbohydrate kinase FGGY C-terminal" evidence="8">
    <location>
        <begin position="266"/>
        <end position="457"/>
    </location>
</feature>
<evidence type="ECO:0000256" key="3">
    <source>
        <dbReference type="ARBA" id="ARBA00022741"/>
    </source>
</evidence>
<dbReference type="CDD" id="cd07771">
    <property type="entry name" value="ASKHA_NBD_FGGY_RhaB-like"/>
    <property type="match status" value="1"/>
</dbReference>
<dbReference type="RefSeq" id="WP_337331700.1">
    <property type="nucleotide sequence ID" value="NZ_JBBDGM010000005.1"/>
</dbReference>